<dbReference type="EMBL" id="UFZA01000001">
    <property type="protein sequence ID" value="STE01975.1"/>
    <property type="molecule type" value="Genomic_DNA"/>
</dbReference>
<dbReference type="Pfam" id="PF14163">
    <property type="entry name" value="SieB"/>
    <property type="match status" value="1"/>
</dbReference>
<dbReference type="InterPro" id="IPR025982">
    <property type="entry name" value="SieB"/>
</dbReference>
<name>A0A376H507_ECOLX</name>
<dbReference type="RefSeq" id="WP_109790532.1">
    <property type="nucleotide sequence ID" value="NZ_JBFLHZ010000354.1"/>
</dbReference>
<reference evidence="1 2" key="1">
    <citation type="submission" date="2018-06" db="EMBL/GenBank/DDBJ databases">
        <authorList>
            <consortium name="Pathogen Informatics"/>
            <person name="Doyle S."/>
        </authorList>
    </citation>
    <scope>NUCLEOTIDE SEQUENCE [LARGE SCALE GENOMIC DNA]</scope>
    <source>
        <strain evidence="1 2">NCTC10082</strain>
    </source>
</reference>
<sequence length="210" mass="24356">MRLRVVPGFISPPPGFGGLCYTPTARACVNISIPLQLRVIEMLESLLTLAKFFAEKSVSRFMITIVIFFLILMLVPENLSEYLEKKSAIPYSMQLFCFSIAFVSTLILDRVVILFLRMFYLIRGFVKKRKMLKNLNSLNAEQIRIIELFLQYNCQLTLCPDNPNVALLVKMRIISFVRKCSLGNDSQFQLNPEYEDLIFETWNPCTKRFE</sequence>
<organism evidence="1 2">
    <name type="scientific">Escherichia coli</name>
    <dbReference type="NCBI Taxonomy" id="562"/>
    <lineage>
        <taxon>Bacteria</taxon>
        <taxon>Pseudomonadati</taxon>
        <taxon>Pseudomonadota</taxon>
        <taxon>Gammaproteobacteria</taxon>
        <taxon>Enterobacterales</taxon>
        <taxon>Enterobacteriaceae</taxon>
        <taxon>Escherichia</taxon>
    </lineage>
</organism>
<dbReference type="Proteomes" id="UP000255164">
    <property type="component" value="Unassembled WGS sequence"/>
</dbReference>
<protein>
    <submittedName>
        <fullName evidence="1">Prophage CP-933R superinfection exclusion protein</fullName>
    </submittedName>
</protein>
<accession>A0A376H507</accession>
<dbReference type="AlphaFoldDB" id="A0A376H507"/>
<evidence type="ECO:0000313" key="1">
    <source>
        <dbReference type="EMBL" id="STE01975.1"/>
    </source>
</evidence>
<proteinExistence type="predicted"/>
<gene>
    <name evidence="1" type="primary">sieB</name>
    <name evidence="1" type="ORF">NCTC10082_00250</name>
</gene>
<evidence type="ECO:0000313" key="2">
    <source>
        <dbReference type="Proteomes" id="UP000255164"/>
    </source>
</evidence>